<feature type="coiled-coil region" evidence="1">
    <location>
        <begin position="3"/>
        <end position="40"/>
    </location>
</feature>
<reference evidence="3" key="2">
    <citation type="submission" date="2025-08" db="UniProtKB">
        <authorList>
            <consortium name="Ensembl"/>
        </authorList>
    </citation>
    <scope>IDENTIFICATION</scope>
</reference>
<feature type="region of interest" description="Disordered" evidence="2">
    <location>
        <begin position="163"/>
        <end position="197"/>
    </location>
</feature>
<organism evidence="3 4">
    <name type="scientific">Salarias fasciatus</name>
    <name type="common">Jewelled blenny</name>
    <name type="synonym">Blennius fasciatus</name>
    <dbReference type="NCBI Taxonomy" id="181472"/>
    <lineage>
        <taxon>Eukaryota</taxon>
        <taxon>Metazoa</taxon>
        <taxon>Chordata</taxon>
        <taxon>Craniata</taxon>
        <taxon>Vertebrata</taxon>
        <taxon>Euteleostomi</taxon>
        <taxon>Actinopterygii</taxon>
        <taxon>Neopterygii</taxon>
        <taxon>Teleostei</taxon>
        <taxon>Neoteleostei</taxon>
        <taxon>Acanthomorphata</taxon>
        <taxon>Ovalentaria</taxon>
        <taxon>Blenniimorphae</taxon>
        <taxon>Blenniiformes</taxon>
        <taxon>Blennioidei</taxon>
        <taxon>Blenniidae</taxon>
        <taxon>Salariinae</taxon>
        <taxon>Salarias</taxon>
    </lineage>
</organism>
<name>A0A672JKU6_SALFA</name>
<dbReference type="Ensembl" id="ENSSFAT00005056543.1">
    <property type="protein sequence ID" value="ENSSFAP00005054856.1"/>
    <property type="gene ID" value="ENSSFAG00005026080.1"/>
</dbReference>
<evidence type="ECO:0000313" key="3">
    <source>
        <dbReference type="Ensembl" id="ENSSFAP00005054856.1"/>
    </source>
</evidence>
<sequence length="215" mass="24820">LILLSMQAKQRSLDERVDTLNEKCEDLQRELLEREKLEADFHNQLHQVTHEKEKLQTQFTQHELCLEAHREKRTLELQVGELKHSVAELKEHIRSLREREKLLVAFPDLTPLAHAQPQSNVVLDMKQQLQANSIRIEVLDQENVTLQQSLFKLKERARQNATRVGHFQCSKNRKGNNVQLPRGPANSPPVTPPQHKVHSCSKTCQQAQCFSAPSL</sequence>
<reference evidence="3" key="3">
    <citation type="submission" date="2025-09" db="UniProtKB">
        <authorList>
            <consortium name="Ensembl"/>
        </authorList>
    </citation>
    <scope>IDENTIFICATION</scope>
</reference>
<evidence type="ECO:0000256" key="2">
    <source>
        <dbReference type="SAM" id="MobiDB-lite"/>
    </source>
</evidence>
<protein>
    <submittedName>
        <fullName evidence="3">Uncharacterized protein</fullName>
    </submittedName>
</protein>
<proteinExistence type="predicted"/>
<keyword evidence="1" id="KW-0175">Coiled coil</keyword>
<feature type="coiled-coil region" evidence="1">
    <location>
        <begin position="72"/>
        <end position="99"/>
    </location>
</feature>
<evidence type="ECO:0000256" key="1">
    <source>
        <dbReference type="SAM" id="Coils"/>
    </source>
</evidence>
<dbReference type="Proteomes" id="UP000472267">
    <property type="component" value="Chromosome 12"/>
</dbReference>
<dbReference type="InterPro" id="IPR029681">
    <property type="entry name" value="CCDC157"/>
</dbReference>
<dbReference type="PANTHER" id="PTHR43696:SF9">
    <property type="entry name" value="COILED-COIL DOMAIN-CONTAINING PROTEIN 157"/>
    <property type="match status" value="1"/>
</dbReference>
<keyword evidence="4" id="KW-1185">Reference proteome</keyword>
<reference evidence="3" key="1">
    <citation type="submission" date="2019-06" db="EMBL/GenBank/DDBJ databases">
        <authorList>
            <consortium name="Wellcome Sanger Institute Data Sharing"/>
        </authorList>
    </citation>
    <scope>NUCLEOTIDE SEQUENCE [LARGE SCALE GENOMIC DNA]</scope>
</reference>
<evidence type="ECO:0000313" key="4">
    <source>
        <dbReference type="Proteomes" id="UP000472267"/>
    </source>
</evidence>
<dbReference type="AlphaFoldDB" id="A0A672JKU6"/>
<dbReference type="PANTHER" id="PTHR43696">
    <property type="entry name" value="COILED-COIL DOMAIN-CONTAINING PROTEIN 157"/>
    <property type="match status" value="1"/>
</dbReference>
<accession>A0A672JKU6</accession>